<reference evidence="6" key="1">
    <citation type="journal article" date="2014" name="Int. J. Syst. Evol. Microbiol.">
        <title>Complete genome sequence of Corynebacterium casei LMG S-19264T (=DSM 44701T), isolated from a smear-ripened cheese.</title>
        <authorList>
            <consortium name="US DOE Joint Genome Institute (JGI-PGF)"/>
            <person name="Walter F."/>
            <person name="Albersmeier A."/>
            <person name="Kalinowski J."/>
            <person name="Ruckert C."/>
        </authorList>
    </citation>
    <scope>NUCLEOTIDE SEQUENCE</scope>
    <source>
        <strain evidence="6">JCM 10088</strain>
    </source>
</reference>
<dbReference type="InterPro" id="IPR029061">
    <property type="entry name" value="THDP-binding"/>
</dbReference>
<evidence type="ECO:0000256" key="4">
    <source>
        <dbReference type="ARBA" id="ARBA00048893"/>
    </source>
</evidence>
<comment type="catalytic activity">
    <reaction evidence="4">
        <text>a 2-oxocarboxylate + 2 oxidized [2Fe-2S]-[ferredoxin] + CoA = an acyl-CoA + 2 reduced [2Fe-2S]-[ferredoxin] + CO2 + H(+)</text>
        <dbReference type="Rhea" id="RHEA:42316"/>
        <dbReference type="Rhea" id="RHEA-COMP:10000"/>
        <dbReference type="Rhea" id="RHEA-COMP:10001"/>
        <dbReference type="ChEBI" id="CHEBI:15378"/>
        <dbReference type="ChEBI" id="CHEBI:16526"/>
        <dbReference type="ChEBI" id="CHEBI:33737"/>
        <dbReference type="ChEBI" id="CHEBI:33738"/>
        <dbReference type="ChEBI" id="CHEBI:35179"/>
        <dbReference type="ChEBI" id="CHEBI:57287"/>
        <dbReference type="ChEBI" id="CHEBI:58342"/>
        <dbReference type="EC" id="1.2.7.11"/>
    </reaction>
</comment>
<protein>
    <recommendedName>
        <fullName evidence="2">2-oxoacid oxidoreductase (ferredoxin)</fullName>
        <ecNumber evidence="2">1.2.7.11</ecNumber>
    </recommendedName>
</protein>
<evidence type="ECO:0000313" key="7">
    <source>
        <dbReference type="Proteomes" id="UP000610960"/>
    </source>
</evidence>
<dbReference type="RefSeq" id="WP_229657633.1">
    <property type="nucleotide sequence ID" value="NZ_BMNL01000001.1"/>
</dbReference>
<dbReference type="AlphaFoldDB" id="A0A830GV29"/>
<dbReference type="GO" id="GO:0009083">
    <property type="term" value="P:branched-chain amino acid catabolic process"/>
    <property type="evidence" value="ECO:0007669"/>
    <property type="project" value="TreeGrafter"/>
</dbReference>
<reference evidence="6" key="2">
    <citation type="submission" date="2020-09" db="EMBL/GenBank/DDBJ databases">
        <authorList>
            <person name="Sun Q."/>
            <person name="Ohkuma M."/>
        </authorList>
    </citation>
    <scope>NUCLEOTIDE SEQUENCE</scope>
    <source>
        <strain evidence="6">JCM 10088</strain>
    </source>
</reference>
<evidence type="ECO:0000256" key="1">
    <source>
        <dbReference type="ARBA" id="ARBA00011631"/>
    </source>
</evidence>
<comment type="caution">
    <text evidence="6">The sequence shown here is derived from an EMBL/GenBank/DDBJ whole genome shotgun (WGS) entry which is preliminary data.</text>
</comment>
<dbReference type="InterPro" id="IPR001017">
    <property type="entry name" value="DH_E1"/>
</dbReference>
<keyword evidence="6" id="KW-0670">Pyruvate</keyword>
<dbReference type="PANTHER" id="PTHR43380:SF1">
    <property type="entry name" value="2-OXOISOVALERATE DEHYDROGENASE SUBUNIT ALPHA, MITOCHONDRIAL"/>
    <property type="match status" value="1"/>
</dbReference>
<sequence>MTANMQVAEEVDIPPNFVAQYKEPDVMRVLNPDGSVNEELYKWGPSISDKEVMSLLNHMILGRAVDKWAWMLHRQGRVKGTYGSYEGQEAVDIGSIYALRGEDWIAPSYRILGGLIMRGITLEEVFSKFFANSGDPEKGRNLPVEWGSKARGILSIGAPIGPHLIYAVGFAHALRYKKKDGVVMAFTGDGGTSTNGFHSALNFAGVFKTPNVFVIINNQYAISVPVSRQTAVARLSIKAAAYGLMGVSVDGNDLLAMYKVSKYAVERVRSGGAPFLLEAVTYRIGPHTTSDDPQTKYRPKEEVDRWRQLDPIARVKAYLLRSGAANEGDFKAMEDEAEERIKAAIKAAEANPPPPAEELVRDVYSFIPWNLEEEFGEIMGER</sequence>
<evidence type="ECO:0000259" key="5">
    <source>
        <dbReference type="Pfam" id="PF00676"/>
    </source>
</evidence>
<accession>A0A830GV29</accession>
<dbReference type="PANTHER" id="PTHR43380">
    <property type="entry name" value="2-OXOISOVALERATE DEHYDROGENASE SUBUNIT ALPHA, MITOCHONDRIAL"/>
    <property type="match status" value="1"/>
</dbReference>
<organism evidence="6 7">
    <name type="scientific">Thermocladium modestius</name>
    <dbReference type="NCBI Taxonomy" id="62609"/>
    <lineage>
        <taxon>Archaea</taxon>
        <taxon>Thermoproteota</taxon>
        <taxon>Thermoprotei</taxon>
        <taxon>Thermoproteales</taxon>
        <taxon>Thermoproteaceae</taxon>
        <taxon>Thermocladium</taxon>
    </lineage>
</organism>
<dbReference type="Gene3D" id="3.40.50.970">
    <property type="match status" value="1"/>
</dbReference>
<dbReference type="Proteomes" id="UP000610960">
    <property type="component" value="Unassembled WGS sequence"/>
</dbReference>
<dbReference type="GO" id="GO:0018491">
    <property type="term" value="F:2-oxobutyrate synthase activity"/>
    <property type="evidence" value="ECO:0007669"/>
    <property type="project" value="UniProtKB-ARBA"/>
</dbReference>
<gene>
    <name evidence="6" type="ORF">GCM10007981_05050</name>
</gene>
<dbReference type="EC" id="1.2.7.11" evidence="2"/>
<dbReference type="EMBL" id="BMNL01000001">
    <property type="protein sequence ID" value="GGP19821.1"/>
    <property type="molecule type" value="Genomic_DNA"/>
</dbReference>
<dbReference type="InterPro" id="IPR050771">
    <property type="entry name" value="Alpha-ketoacid_DH_E1_comp"/>
</dbReference>
<dbReference type="GO" id="GO:0016624">
    <property type="term" value="F:oxidoreductase activity, acting on the aldehyde or oxo group of donors, disulfide as acceptor"/>
    <property type="evidence" value="ECO:0007669"/>
    <property type="project" value="InterPro"/>
</dbReference>
<evidence type="ECO:0000313" key="6">
    <source>
        <dbReference type="EMBL" id="GGP19821.1"/>
    </source>
</evidence>
<keyword evidence="3" id="KW-0560">Oxidoreductase</keyword>
<evidence type="ECO:0000256" key="3">
    <source>
        <dbReference type="ARBA" id="ARBA00023002"/>
    </source>
</evidence>
<evidence type="ECO:0000256" key="2">
    <source>
        <dbReference type="ARBA" id="ARBA00012691"/>
    </source>
</evidence>
<dbReference type="GO" id="GO:0019164">
    <property type="term" value="F:pyruvate synthase activity"/>
    <property type="evidence" value="ECO:0007669"/>
    <property type="project" value="UniProtKB-ARBA"/>
</dbReference>
<feature type="domain" description="Dehydrogenase E1 component" evidence="5">
    <location>
        <begin position="58"/>
        <end position="356"/>
    </location>
</feature>
<dbReference type="SUPFAM" id="SSF52518">
    <property type="entry name" value="Thiamin diphosphate-binding fold (THDP-binding)"/>
    <property type="match status" value="1"/>
</dbReference>
<proteinExistence type="predicted"/>
<keyword evidence="7" id="KW-1185">Reference proteome</keyword>
<dbReference type="Pfam" id="PF00676">
    <property type="entry name" value="E1_dh"/>
    <property type="match status" value="1"/>
</dbReference>
<dbReference type="CDD" id="cd02000">
    <property type="entry name" value="TPP_E1_PDC_ADC_BCADC"/>
    <property type="match status" value="1"/>
</dbReference>
<name>A0A830GV29_9CREN</name>
<comment type="subunit">
    <text evidence="1">Heterodimer composed of an alpha and a beta subunit.</text>
</comment>